<dbReference type="InterPro" id="IPR029149">
    <property type="entry name" value="Creatin/AminoP/Spt16_N"/>
</dbReference>
<accession>A0A227IYQ4</accession>
<dbReference type="PANTHER" id="PTHR43763">
    <property type="entry name" value="XAA-PRO AMINOPEPTIDASE 1"/>
    <property type="match status" value="1"/>
</dbReference>
<feature type="non-terminal residue" evidence="2">
    <location>
        <position position="84"/>
    </location>
</feature>
<protein>
    <recommendedName>
        <fullName evidence="1">Creatinase N-terminal domain-containing protein</fullName>
    </recommendedName>
</protein>
<dbReference type="AlphaFoldDB" id="A0A227IYQ4"/>
<name>A0A227IYQ4_VIBPH</name>
<dbReference type="EMBL" id="NIXT01004853">
    <property type="protein sequence ID" value="OXE27989.1"/>
    <property type="molecule type" value="Genomic_DNA"/>
</dbReference>
<dbReference type="SUPFAM" id="SSF53092">
    <property type="entry name" value="Creatinase/prolidase N-terminal domain"/>
    <property type="match status" value="1"/>
</dbReference>
<sequence>ALLIPHEDEYLGEYVPAHNERLHWLTGFTGSAGAAVITQDKAAIFVDGRYTVQVTKQVPSDLFEYRHLIEEPALDWIQDNLTAN</sequence>
<feature type="domain" description="Creatinase N-terminal" evidence="1">
    <location>
        <begin position="17"/>
        <end position="81"/>
    </location>
</feature>
<evidence type="ECO:0000313" key="3">
    <source>
        <dbReference type="Proteomes" id="UP000214596"/>
    </source>
</evidence>
<proteinExistence type="predicted"/>
<dbReference type="Proteomes" id="UP000214596">
    <property type="component" value="Unassembled WGS sequence"/>
</dbReference>
<dbReference type="Gene3D" id="3.40.350.10">
    <property type="entry name" value="Creatinase/prolidase N-terminal domain"/>
    <property type="match status" value="1"/>
</dbReference>
<dbReference type="InterPro" id="IPR050422">
    <property type="entry name" value="X-Pro_aminopeptidase_P"/>
</dbReference>
<dbReference type="Pfam" id="PF01321">
    <property type="entry name" value="Creatinase_N"/>
    <property type="match status" value="1"/>
</dbReference>
<reference evidence="2 3" key="1">
    <citation type="journal article" date="2017" name="Appl. Environ. Microbiol.">
        <title>Parallel evolution of two clades of a major Atlantic endemic Vibrio parahaemolyticus pathogen lineage by independent acquisition of related pathogenicity islands.</title>
        <authorList>
            <person name="Xu F."/>
            <person name="Gonzalez-Escalona N."/>
            <person name="Drees K.P."/>
            <person name="Sebra R.P."/>
            <person name="Cooper V.S."/>
            <person name="Jones S.H."/>
            <person name="Whistler C.A."/>
        </authorList>
    </citation>
    <scope>NUCLEOTIDE SEQUENCE [LARGE SCALE GENOMIC DNA]</scope>
    <source>
        <strain evidence="2 3">MAVP-3</strain>
    </source>
</reference>
<organism evidence="2 3">
    <name type="scientific">Vibrio parahaemolyticus</name>
    <dbReference type="NCBI Taxonomy" id="670"/>
    <lineage>
        <taxon>Bacteria</taxon>
        <taxon>Pseudomonadati</taxon>
        <taxon>Pseudomonadota</taxon>
        <taxon>Gammaproteobacteria</taxon>
        <taxon>Vibrionales</taxon>
        <taxon>Vibrionaceae</taxon>
        <taxon>Vibrio</taxon>
    </lineage>
</organism>
<evidence type="ECO:0000313" key="2">
    <source>
        <dbReference type="EMBL" id="OXE27989.1"/>
    </source>
</evidence>
<dbReference type="InterPro" id="IPR000587">
    <property type="entry name" value="Creatinase_N"/>
</dbReference>
<evidence type="ECO:0000259" key="1">
    <source>
        <dbReference type="Pfam" id="PF01321"/>
    </source>
</evidence>
<gene>
    <name evidence="2" type="ORF">CA163_36235</name>
</gene>
<comment type="caution">
    <text evidence="2">The sequence shown here is derived from an EMBL/GenBank/DDBJ whole genome shotgun (WGS) entry which is preliminary data.</text>
</comment>
<dbReference type="PANTHER" id="PTHR43763:SF6">
    <property type="entry name" value="XAA-PRO AMINOPEPTIDASE 1"/>
    <property type="match status" value="1"/>
</dbReference>
<feature type="non-terminal residue" evidence="2">
    <location>
        <position position="1"/>
    </location>
</feature>